<dbReference type="Proteomes" id="UP000326344">
    <property type="component" value="Unassembled WGS sequence"/>
</dbReference>
<gene>
    <name evidence="1" type="ORF">F0P93_00310</name>
</gene>
<comment type="caution">
    <text evidence="1">The sequence shown here is derived from an EMBL/GenBank/DDBJ whole genome shotgun (WGS) entry which is preliminary data.</text>
</comment>
<reference evidence="1 2" key="1">
    <citation type="submission" date="2019-09" db="EMBL/GenBank/DDBJ databases">
        <title>Genome Sequence of Larkinella sp MA1.</title>
        <authorList>
            <person name="Srinivasan S."/>
        </authorList>
    </citation>
    <scope>NUCLEOTIDE SEQUENCE [LARGE SCALE GENOMIC DNA]</scope>
    <source>
        <strain evidence="1 2">MA1</strain>
    </source>
</reference>
<evidence type="ECO:0000313" key="2">
    <source>
        <dbReference type="Proteomes" id="UP000326344"/>
    </source>
</evidence>
<organism evidence="1 2">
    <name type="scientific">Larkinella humicola</name>
    <dbReference type="NCBI Taxonomy" id="2607654"/>
    <lineage>
        <taxon>Bacteria</taxon>
        <taxon>Pseudomonadati</taxon>
        <taxon>Bacteroidota</taxon>
        <taxon>Cytophagia</taxon>
        <taxon>Cytophagales</taxon>
        <taxon>Spirosomataceae</taxon>
        <taxon>Larkinella</taxon>
    </lineage>
</organism>
<accession>A0A5N1JPL2</accession>
<sequence length="79" mass="9016">MNDTDRHIVEAYSELLEGLSSDSKMVLIESLSKSLKTKERLVEDHFYGSFGAFASDKSAEEIIADLKASRQFRKKEIKF</sequence>
<proteinExistence type="predicted"/>
<dbReference type="EMBL" id="VTWS01000001">
    <property type="protein sequence ID" value="KAA9356232.1"/>
    <property type="molecule type" value="Genomic_DNA"/>
</dbReference>
<dbReference type="AlphaFoldDB" id="A0A5N1JPL2"/>
<protein>
    <submittedName>
        <fullName evidence="1">Uncharacterized protein</fullName>
    </submittedName>
</protein>
<keyword evidence="2" id="KW-1185">Reference proteome</keyword>
<name>A0A5N1JPL2_9BACT</name>
<dbReference type="RefSeq" id="WP_150874398.1">
    <property type="nucleotide sequence ID" value="NZ_VTWS01000001.1"/>
</dbReference>
<evidence type="ECO:0000313" key="1">
    <source>
        <dbReference type="EMBL" id="KAA9356232.1"/>
    </source>
</evidence>